<feature type="compositionally biased region" description="Acidic residues" evidence="6">
    <location>
        <begin position="12"/>
        <end position="21"/>
    </location>
</feature>
<feature type="region of interest" description="Disordered" evidence="6">
    <location>
        <begin position="1"/>
        <end position="35"/>
    </location>
</feature>
<evidence type="ECO:0000256" key="5">
    <source>
        <dbReference type="ARBA" id="ARBA00023242"/>
    </source>
</evidence>
<dbReference type="EMBL" id="JABTTQ020000005">
    <property type="protein sequence ID" value="KAK6154759.1"/>
    <property type="molecule type" value="Genomic_DNA"/>
</dbReference>
<accession>A0ABR0X8D3</accession>
<evidence type="ECO:0000313" key="9">
    <source>
        <dbReference type="Proteomes" id="UP001318860"/>
    </source>
</evidence>
<comment type="caution">
    <text evidence="8">The sequence shown here is derived from an EMBL/GenBank/DDBJ whole genome shotgun (WGS) entry which is preliminary data.</text>
</comment>
<dbReference type="PANTHER" id="PTHR31072:SF97">
    <property type="entry name" value="TRANSCRIPTION FACTOR TCP4-LIKE"/>
    <property type="match status" value="1"/>
</dbReference>
<proteinExistence type="predicted"/>
<evidence type="ECO:0000256" key="1">
    <source>
        <dbReference type="ARBA" id="ARBA00004123"/>
    </source>
</evidence>
<organism evidence="8 9">
    <name type="scientific">Rehmannia glutinosa</name>
    <name type="common">Chinese foxglove</name>
    <dbReference type="NCBI Taxonomy" id="99300"/>
    <lineage>
        <taxon>Eukaryota</taxon>
        <taxon>Viridiplantae</taxon>
        <taxon>Streptophyta</taxon>
        <taxon>Embryophyta</taxon>
        <taxon>Tracheophyta</taxon>
        <taxon>Spermatophyta</taxon>
        <taxon>Magnoliopsida</taxon>
        <taxon>eudicotyledons</taxon>
        <taxon>Gunneridae</taxon>
        <taxon>Pentapetalae</taxon>
        <taxon>asterids</taxon>
        <taxon>lamiids</taxon>
        <taxon>Lamiales</taxon>
        <taxon>Orobanchaceae</taxon>
        <taxon>Rehmannieae</taxon>
        <taxon>Rehmannia</taxon>
    </lineage>
</organism>
<keyword evidence="5" id="KW-0539">Nucleus</keyword>
<dbReference type="Pfam" id="PF03634">
    <property type="entry name" value="TCP"/>
    <property type="match status" value="1"/>
</dbReference>
<evidence type="ECO:0000256" key="3">
    <source>
        <dbReference type="ARBA" id="ARBA00023125"/>
    </source>
</evidence>
<dbReference type="InterPro" id="IPR005333">
    <property type="entry name" value="Transcription_factor_TCP"/>
</dbReference>
<protein>
    <recommendedName>
        <fullName evidence="7">TCP domain-containing protein</fullName>
    </recommendedName>
</protein>
<gene>
    <name evidence="8" type="ORF">DH2020_009007</name>
</gene>
<evidence type="ECO:0000313" key="8">
    <source>
        <dbReference type="EMBL" id="KAK6154759.1"/>
    </source>
</evidence>
<keyword evidence="4" id="KW-0804">Transcription</keyword>
<name>A0ABR0X8D3_REHGL</name>
<keyword evidence="9" id="KW-1185">Reference proteome</keyword>
<reference evidence="8 9" key="1">
    <citation type="journal article" date="2021" name="Comput. Struct. Biotechnol. J.">
        <title>De novo genome assembly of the potent medicinal plant Rehmannia glutinosa using nanopore technology.</title>
        <authorList>
            <person name="Ma L."/>
            <person name="Dong C."/>
            <person name="Song C."/>
            <person name="Wang X."/>
            <person name="Zheng X."/>
            <person name="Niu Y."/>
            <person name="Chen S."/>
            <person name="Feng W."/>
        </authorList>
    </citation>
    <scope>NUCLEOTIDE SEQUENCE [LARGE SCALE GENOMIC DNA]</scope>
    <source>
        <strain evidence="8">DH-2019</strain>
    </source>
</reference>
<feature type="domain" description="TCP" evidence="7">
    <location>
        <begin position="75"/>
        <end position="133"/>
    </location>
</feature>
<evidence type="ECO:0000259" key="7">
    <source>
        <dbReference type="PROSITE" id="PS51369"/>
    </source>
</evidence>
<dbReference type="InterPro" id="IPR017887">
    <property type="entry name" value="TF_TCP_subgr"/>
</dbReference>
<dbReference type="Proteomes" id="UP001318860">
    <property type="component" value="Unassembled WGS sequence"/>
</dbReference>
<comment type="subcellular location">
    <subcellularLocation>
        <location evidence="1">Nucleus</location>
    </subcellularLocation>
</comment>
<evidence type="ECO:0000256" key="6">
    <source>
        <dbReference type="SAM" id="MobiDB-lite"/>
    </source>
</evidence>
<dbReference type="PROSITE" id="PS51369">
    <property type="entry name" value="TCP"/>
    <property type="match status" value="1"/>
</dbReference>
<evidence type="ECO:0000256" key="4">
    <source>
        <dbReference type="ARBA" id="ARBA00023163"/>
    </source>
</evidence>
<keyword evidence="2" id="KW-0805">Transcription regulation</keyword>
<dbReference type="PANTHER" id="PTHR31072">
    <property type="entry name" value="TRANSCRIPTION FACTOR TCP4-RELATED"/>
    <property type="match status" value="1"/>
</dbReference>
<sequence length="274" mass="31498">MYPPSNQLQAPPDDEEELENDDNCKSKNAAIKEPSQENILNFYHHQIGHTPDLSSQKSKAKKRKAEIIELHAAGRKDRHSKVFTASGPRDRRVRLSPETAIQFYDVQDRLGYDRPSKAIDWLITEAKAAIEWLDDQLAIRNYFSQNPVNLFECGMDIQKHEYLNEENRVSGFSNFIVDGAGDSCFTEFQGDYDLISPSENLTWNYANEYSSQMFYQREPLQSSNFNYSPISSNFPGFNFSNEVSEITAAVTLKEDEKVKKPTEGNREKLDEFLE</sequence>
<evidence type="ECO:0000256" key="2">
    <source>
        <dbReference type="ARBA" id="ARBA00023015"/>
    </source>
</evidence>
<keyword evidence="3" id="KW-0238">DNA-binding</keyword>